<feature type="coiled-coil region" evidence="1">
    <location>
        <begin position="13"/>
        <end position="40"/>
    </location>
</feature>
<evidence type="ECO:0000313" key="2">
    <source>
        <dbReference type="EMBL" id="KKM94841.1"/>
    </source>
</evidence>
<accession>A0A0F9M6C9</accession>
<gene>
    <name evidence="2" type="ORF">LCGC14_1194190</name>
</gene>
<reference evidence="2" key="1">
    <citation type="journal article" date="2015" name="Nature">
        <title>Complex archaea that bridge the gap between prokaryotes and eukaryotes.</title>
        <authorList>
            <person name="Spang A."/>
            <person name="Saw J.H."/>
            <person name="Jorgensen S.L."/>
            <person name="Zaremba-Niedzwiedzka K."/>
            <person name="Martijn J."/>
            <person name="Lind A.E."/>
            <person name="van Eijk R."/>
            <person name="Schleper C."/>
            <person name="Guy L."/>
            <person name="Ettema T.J."/>
        </authorList>
    </citation>
    <scope>NUCLEOTIDE SEQUENCE</scope>
</reference>
<proteinExistence type="predicted"/>
<organism evidence="2">
    <name type="scientific">marine sediment metagenome</name>
    <dbReference type="NCBI Taxonomy" id="412755"/>
    <lineage>
        <taxon>unclassified sequences</taxon>
        <taxon>metagenomes</taxon>
        <taxon>ecological metagenomes</taxon>
    </lineage>
</organism>
<evidence type="ECO:0000256" key="1">
    <source>
        <dbReference type="SAM" id="Coils"/>
    </source>
</evidence>
<protein>
    <submittedName>
        <fullName evidence="2">Uncharacterized protein</fullName>
    </submittedName>
</protein>
<name>A0A0F9M6C9_9ZZZZ</name>
<keyword evidence="1" id="KW-0175">Coiled coil</keyword>
<comment type="caution">
    <text evidence="2">The sequence shown here is derived from an EMBL/GenBank/DDBJ whole genome shotgun (WGS) entry which is preliminary data.</text>
</comment>
<dbReference type="AlphaFoldDB" id="A0A0F9M6C9"/>
<dbReference type="EMBL" id="LAZR01006087">
    <property type="protein sequence ID" value="KKM94841.1"/>
    <property type="molecule type" value="Genomic_DNA"/>
</dbReference>
<sequence length="61" mass="7163">MTTQFEDLTIGQLRKLNEEYPKLQDLIKKQEEDIKLLKIKYPNKSLKQDQTAEEVLGEIGE</sequence>